<dbReference type="SUPFAM" id="SSF53098">
    <property type="entry name" value="Ribonuclease H-like"/>
    <property type="match status" value="1"/>
</dbReference>
<protein>
    <recommendedName>
        <fullName evidence="1">Integrase catalytic domain-containing protein</fullName>
    </recommendedName>
</protein>
<name>A0A2I0AW70_9ASPA</name>
<keyword evidence="3" id="KW-1185">Reference proteome</keyword>
<evidence type="ECO:0000259" key="1">
    <source>
        <dbReference type="PROSITE" id="PS50994"/>
    </source>
</evidence>
<dbReference type="Proteomes" id="UP000236161">
    <property type="component" value="Unassembled WGS sequence"/>
</dbReference>
<dbReference type="InterPro" id="IPR056924">
    <property type="entry name" value="SH3_Tf2-1"/>
</dbReference>
<dbReference type="PANTHER" id="PTHR46148">
    <property type="entry name" value="CHROMO DOMAIN-CONTAINING PROTEIN"/>
    <property type="match status" value="1"/>
</dbReference>
<dbReference type="GO" id="GO:0015074">
    <property type="term" value="P:DNA integration"/>
    <property type="evidence" value="ECO:0007669"/>
    <property type="project" value="InterPro"/>
</dbReference>
<reference evidence="2 3" key="1">
    <citation type="journal article" date="2017" name="Nature">
        <title>The Apostasia genome and the evolution of orchids.</title>
        <authorList>
            <person name="Zhang G.Q."/>
            <person name="Liu K.W."/>
            <person name="Li Z."/>
            <person name="Lohaus R."/>
            <person name="Hsiao Y.Y."/>
            <person name="Niu S.C."/>
            <person name="Wang J.Y."/>
            <person name="Lin Y.C."/>
            <person name="Xu Q."/>
            <person name="Chen L.J."/>
            <person name="Yoshida K."/>
            <person name="Fujiwara S."/>
            <person name="Wang Z.W."/>
            <person name="Zhang Y.Q."/>
            <person name="Mitsuda N."/>
            <person name="Wang M."/>
            <person name="Liu G.H."/>
            <person name="Pecoraro L."/>
            <person name="Huang H.X."/>
            <person name="Xiao X.J."/>
            <person name="Lin M."/>
            <person name="Wu X.Y."/>
            <person name="Wu W.L."/>
            <person name="Chen Y.Y."/>
            <person name="Chang S.B."/>
            <person name="Sakamoto S."/>
            <person name="Ohme-Takagi M."/>
            <person name="Yagi M."/>
            <person name="Zeng S.J."/>
            <person name="Shen C.Y."/>
            <person name="Yeh C.M."/>
            <person name="Luo Y.B."/>
            <person name="Tsai W.C."/>
            <person name="Van de Peer Y."/>
            <person name="Liu Z.J."/>
        </authorList>
    </citation>
    <scope>NUCLEOTIDE SEQUENCE [LARGE SCALE GENOMIC DNA]</scope>
    <source>
        <strain evidence="3">cv. Shenzhen</strain>
        <tissue evidence="2">Stem</tissue>
    </source>
</reference>
<organism evidence="2 3">
    <name type="scientific">Apostasia shenzhenica</name>
    <dbReference type="NCBI Taxonomy" id="1088818"/>
    <lineage>
        <taxon>Eukaryota</taxon>
        <taxon>Viridiplantae</taxon>
        <taxon>Streptophyta</taxon>
        <taxon>Embryophyta</taxon>
        <taxon>Tracheophyta</taxon>
        <taxon>Spermatophyta</taxon>
        <taxon>Magnoliopsida</taxon>
        <taxon>Liliopsida</taxon>
        <taxon>Asparagales</taxon>
        <taxon>Orchidaceae</taxon>
        <taxon>Apostasioideae</taxon>
        <taxon>Apostasia</taxon>
    </lineage>
</organism>
<dbReference type="EMBL" id="KZ451944">
    <property type="protein sequence ID" value="PKA59779.1"/>
    <property type="molecule type" value="Genomic_DNA"/>
</dbReference>
<dbReference type="SUPFAM" id="SSF54160">
    <property type="entry name" value="Chromo domain-like"/>
    <property type="match status" value="1"/>
</dbReference>
<dbReference type="InterPro" id="IPR001584">
    <property type="entry name" value="Integrase_cat-core"/>
</dbReference>
<dbReference type="InterPro" id="IPR036397">
    <property type="entry name" value="RNaseH_sf"/>
</dbReference>
<accession>A0A2I0AW70</accession>
<dbReference type="Pfam" id="PF24626">
    <property type="entry name" value="SH3_Tf2-1"/>
    <property type="match status" value="1"/>
</dbReference>
<dbReference type="PROSITE" id="PS50994">
    <property type="entry name" value="INTEGRASE"/>
    <property type="match status" value="1"/>
</dbReference>
<evidence type="ECO:0000313" key="2">
    <source>
        <dbReference type="EMBL" id="PKA59779.1"/>
    </source>
</evidence>
<evidence type="ECO:0000313" key="3">
    <source>
        <dbReference type="Proteomes" id="UP000236161"/>
    </source>
</evidence>
<dbReference type="AlphaFoldDB" id="A0A2I0AW70"/>
<dbReference type="OrthoDB" id="779927at2759"/>
<dbReference type="InterPro" id="IPR012337">
    <property type="entry name" value="RNaseH-like_sf"/>
</dbReference>
<dbReference type="Gene3D" id="3.30.420.10">
    <property type="entry name" value="Ribonuclease H-like superfamily/Ribonuclease H"/>
    <property type="match status" value="1"/>
</dbReference>
<gene>
    <name evidence="2" type="ORF">AXF42_Ash011903</name>
</gene>
<feature type="domain" description="Integrase catalytic" evidence="1">
    <location>
        <begin position="1"/>
        <end position="72"/>
    </location>
</feature>
<proteinExistence type="predicted"/>
<sequence length="267" mass="31536">MRTKLNFGTAYHPETDGQSERTIQTLEDMLRACAMDFGENWEKYLSLVEFLYNNSYHASIKMAPYEALYERKCRSPLYWDEVGERRMLGPEIIEITLQKIKIIRERLLAAQSRQKAYADSRRRDICFEPGEHVFLKVSPRKGIYQFGIKGKLKPKYIGPFEIIRLVGKSIYELALSPELAGIHNVFHVSSLRKYVADPNHVLKYEPLDIQPDLSYEKKPVKILDRKEKILREQTIPIVKVLWRNHQVEEATWETEESMKNEYQHLFR</sequence>
<dbReference type="GO" id="GO:0003676">
    <property type="term" value="F:nucleic acid binding"/>
    <property type="evidence" value="ECO:0007669"/>
    <property type="project" value="InterPro"/>
</dbReference>
<dbReference type="InterPro" id="IPR016197">
    <property type="entry name" value="Chromo-like_dom_sf"/>
</dbReference>
<dbReference type="PANTHER" id="PTHR46148:SF60">
    <property type="entry name" value="CHROMO DOMAIN-CONTAINING PROTEIN"/>
    <property type="match status" value="1"/>
</dbReference>